<reference evidence="2 3" key="1">
    <citation type="submission" date="2024-06" db="EMBL/GenBank/DDBJ databases">
        <title>Genomic Encyclopedia of Type Strains, Phase V (KMG-V): Genome sequencing to study the core and pangenomes of soil and plant-associated prokaryotes.</title>
        <authorList>
            <person name="Whitman W."/>
        </authorList>
    </citation>
    <scope>NUCLEOTIDE SEQUENCE [LARGE SCALE GENOMIC DNA]</scope>
    <source>
        <strain evidence="2 3">NE40</strain>
    </source>
</reference>
<protein>
    <recommendedName>
        <fullName evidence="1">Putative adhesin Stv domain-containing protein</fullName>
    </recommendedName>
</protein>
<proteinExistence type="predicted"/>
<dbReference type="RefSeq" id="WP_354010463.1">
    <property type="nucleotide sequence ID" value="NZ_JBEWTA010000001.1"/>
</dbReference>
<organism evidence="2 3">
    <name type="scientific">Endozoicomonas lisbonensis</name>
    <dbReference type="NCBI Taxonomy" id="3120522"/>
    <lineage>
        <taxon>Bacteria</taxon>
        <taxon>Pseudomonadati</taxon>
        <taxon>Pseudomonadota</taxon>
        <taxon>Gammaproteobacteria</taxon>
        <taxon>Oceanospirillales</taxon>
        <taxon>Endozoicomonadaceae</taxon>
        <taxon>Endozoicomonas</taxon>
    </lineage>
</organism>
<evidence type="ECO:0000313" key="2">
    <source>
        <dbReference type="EMBL" id="MET4756102.1"/>
    </source>
</evidence>
<dbReference type="EMBL" id="JBEWTB010000002">
    <property type="protein sequence ID" value="MET4756102.1"/>
    <property type="molecule type" value="Genomic_DNA"/>
</dbReference>
<keyword evidence="3" id="KW-1185">Reference proteome</keyword>
<feature type="domain" description="Putative adhesin Stv" evidence="1">
    <location>
        <begin position="26"/>
        <end position="180"/>
    </location>
</feature>
<evidence type="ECO:0000259" key="1">
    <source>
        <dbReference type="Pfam" id="PF21527"/>
    </source>
</evidence>
<evidence type="ECO:0000313" key="3">
    <source>
        <dbReference type="Proteomes" id="UP001549366"/>
    </source>
</evidence>
<dbReference type="InterPro" id="IPR049002">
    <property type="entry name" value="Stv"/>
</dbReference>
<dbReference type="Pfam" id="PF21527">
    <property type="entry name" value="Stv"/>
    <property type="match status" value="1"/>
</dbReference>
<dbReference type="Proteomes" id="UP001549366">
    <property type="component" value="Unassembled WGS sequence"/>
</dbReference>
<accession>A0ABV2SEB1</accession>
<name>A0ABV2SEB1_9GAMM</name>
<gene>
    <name evidence="2" type="ORF">V5J35_001294</name>
</gene>
<sequence>MVEVKILEGLVKLYTLKSHIGHVQNLLIYSHGDYYGKNSWKGISLRMKDKYCFNVPLWTTLYFYGPHKLSLQNNFEKLIKGHYKPFELKMPGDEVVDYNLACDQPGRLNPLRGTEDVIKSILVDTRLREASYFVKNPLLGFDIVTVEPAGLAGTNLKNVLDILYRSGRVYIRIHCNFCRNKSGTIGKRHRPDHV</sequence>
<comment type="caution">
    <text evidence="2">The sequence shown here is derived from an EMBL/GenBank/DDBJ whole genome shotgun (WGS) entry which is preliminary data.</text>
</comment>